<sequence>MLADVLPDSFIICGFLEIQNIAFSVFPMIHLGGQLNFLMTFAQNWISIANSTVNPVVYFAFNQGIRQRALTLFGIAEV</sequence>
<evidence type="ECO:0000313" key="1">
    <source>
        <dbReference type="EMBL" id="TKR57486.1"/>
    </source>
</evidence>
<dbReference type="OrthoDB" id="5857364at2759"/>
<accession>A0A4U5LNM2</accession>
<dbReference type="Proteomes" id="UP000298663">
    <property type="component" value="Unassembled WGS sequence"/>
</dbReference>
<name>A0A4U5LNM2_STECR</name>
<dbReference type="Gene3D" id="1.20.1070.10">
    <property type="entry name" value="Rhodopsin 7-helix transmembrane proteins"/>
    <property type="match status" value="1"/>
</dbReference>
<reference evidence="1 2" key="1">
    <citation type="journal article" date="2015" name="Genome Biol.">
        <title>Comparative genomics of Steinernema reveals deeply conserved gene regulatory networks.</title>
        <authorList>
            <person name="Dillman A.R."/>
            <person name="Macchietto M."/>
            <person name="Porter C.F."/>
            <person name="Rogers A."/>
            <person name="Williams B."/>
            <person name="Antoshechkin I."/>
            <person name="Lee M.M."/>
            <person name="Goodwin Z."/>
            <person name="Lu X."/>
            <person name="Lewis E.E."/>
            <person name="Goodrich-Blair H."/>
            <person name="Stock S.P."/>
            <person name="Adams B.J."/>
            <person name="Sternberg P.W."/>
            <person name="Mortazavi A."/>
        </authorList>
    </citation>
    <scope>NUCLEOTIDE SEQUENCE [LARGE SCALE GENOMIC DNA]</scope>
    <source>
        <strain evidence="1 2">ALL</strain>
    </source>
</reference>
<dbReference type="SUPFAM" id="SSF81321">
    <property type="entry name" value="Family A G protein-coupled receptor-like"/>
    <property type="match status" value="1"/>
</dbReference>
<comment type="caution">
    <text evidence="1">The sequence shown here is derived from an EMBL/GenBank/DDBJ whole genome shotgun (WGS) entry which is preliminary data.</text>
</comment>
<organism evidence="1 2">
    <name type="scientific">Steinernema carpocapsae</name>
    <name type="common">Entomopathogenic nematode</name>
    <dbReference type="NCBI Taxonomy" id="34508"/>
    <lineage>
        <taxon>Eukaryota</taxon>
        <taxon>Metazoa</taxon>
        <taxon>Ecdysozoa</taxon>
        <taxon>Nematoda</taxon>
        <taxon>Chromadorea</taxon>
        <taxon>Rhabditida</taxon>
        <taxon>Tylenchina</taxon>
        <taxon>Panagrolaimomorpha</taxon>
        <taxon>Strongyloidoidea</taxon>
        <taxon>Steinernematidae</taxon>
        <taxon>Steinernema</taxon>
    </lineage>
</organism>
<gene>
    <name evidence="1" type="ORF">L596_030742</name>
</gene>
<proteinExistence type="predicted"/>
<protein>
    <recommendedName>
        <fullName evidence="3">G-protein coupled receptors family 1 profile domain-containing protein</fullName>
    </recommendedName>
</protein>
<dbReference type="EMBL" id="AZBU02000015">
    <property type="protein sequence ID" value="TKR57486.1"/>
    <property type="molecule type" value="Genomic_DNA"/>
</dbReference>
<dbReference type="AlphaFoldDB" id="A0A4U5LNM2"/>
<evidence type="ECO:0008006" key="3">
    <source>
        <dbReference type="Google" id="ProtNLM"/>
    </source>
</evidence>
<keyword evidence="2" id="KW-1185">Reference proteome</keyword>
<evidence type="ECO:0000313" key="2">
    <source>
        <dbReference type="Proteomes" id="UP000298663"/>
    </source>
</evidence>
<reference evidence="1 2" key="2">
    <citation type="journal article" date="2019" name="G3 (Bethesda)">
        <title>Hybrid Assembly of the Genome of the Entomopathogenic Nematode Steinernema carpocapsae Identifies the X-Chromosome.</title>
        <authorList>
            <person name="Serra L."/>
            <person name="Macchietto M."/>
            <person name="Macias-Munoz A."/>
            <person name="McGill C.J."/>
            <person name="Rodriguez I.M."/>
            <person name="Rodriguez B."/>
            <person name="Murad R."/>
            <person name="Mortazavi A."/>
        </authorList>
    </citation>
    <scope>NUCLEOTIDE SEQUENCE [LARGE SCALE GENOMIC DNA]</scope>
    <source>
        <strain evidence="1 2">ALL</strain>
    </source>
</reference>